<feature type="region of interest" description="Disordered" evidence="1">
    <location>
        <begin position="105"/>
        <end position="164"/>
    </location>
</feature>
<accession>A0A0B2PG96</accession>
<reference evidence="2" key="1">
    <citation type="submission" date="2014-07" db="EMBL/GenBank/DDBJ databases">
        <title>Identification of a novel salt tolerance gene in wild soybean by whole-genome sequencing.</title>
        <authorList>
            <person name="Lam H.-M."/>
            <person name="Qi X."/>
            <person name="Li M.-W."/>
            <person name="Liu X."/>
            <person name="Xie M."/>
            <person name="Ni M."/>
            <person name="Xu X."/>
        </authorList>
    </citation>
    <scope>NUCLEOTIDE SEQUENCE [LARGE SCALE GENOMIC DNA]</scope>
    <source>
        <tissue evidence="2">Root</tissue>
    </source>
</reference>
<protein>
    <recommendedName>
        <fullName evidence="3">CCHC-type domain-containing protein</fullName>
    </recommendedName>
</protein>
<name>A0A0B2PG96_GLYSO</name>
<feature type="compositionally biased region" description="Polar residues" evidence="1">
    <location>
        <begin position="125"/>
        <end position="164"/>
    </location>
</feature>
<evidence type="ECO:0000313" key="2">
    <source>
        <dbReference type="EMBL" id="KHN08396.1"/>
    </source>
</evidence>
<proteinExistence type="predicted"/>
<dbReference type="AlphaFoldDB" id="A0A0B2PG96"/>
<evidence type="ECO:0000256" key="1">
    <source>
        <dbReference type="SAM" id="MobiDB-lite"/>
    </source>
</evidence>
<evidence type="ECO:0008006" key="3">
    <source>
        <dbReference type="Google" id="ProtNLM"/>
    </source>
</evidence>
<dbReference type="Proteomes" id="UP000053555">
    <property type="component" value="Unassembled WGS sequence"/>
</dbReference>
<gene>
    <name evidence="2" type="ORF">glysoja_035935</name>
</gene>
<dbReference type="EMBL" id="KN665931">
    <property type="protein sequence ID" value="KHN08396.1"/>
    <property type="molecule type" value="Genomic_DNA"/>
</dbReference>
<sequence length="164" mass="18248">MVISKILLLPENPKLEPRTLRKSRVREVSLLIVDGGARVHEVSLLIVVGRWKCLLFAMMRRALGRPNKARNKRNDESTNRFKLPRQSKLVVCKKCGKIDHNKRTCKGKTTTDRNIPKGGNKNLKRQTTSPTNVVTKKQKNVSCTSGTTSAGIQGGASTNETQKS</sequence>
<organism evidence="2">
    <name type="scientific">Glycine soja</name>
    <name type="common">Wild soybean</name>
    <dbReference type="NCBI Taxonomy" id="3848"/>
    <lineage>
        <taxon>Eukaryota</taxon>
        <taxon>Viridiplantae</taxon>
        <taxon>Streptophyta</taxon>
        <taxon>Embryophyta</taxon>
        <taxon>Tracheophyta</taxon>
        <taxon>Spermatophyta</taxon>
        <taxon>Magnoliopsida</taxon>
        <taxon>eudicotyledons</taxon>
        <taxon>Gunneridae</taxon>
        <taxon>Pentapetalae</taxon>
        <taxon>rosids</taxon>
        <taxon>fabids</taxon>
        <taxon>Fabales</taxon>
        <taxon>Fabaceae</taxon>
        <taxon>Papilionoideae</taxon>
        <taxon>50 kb inversion clade</taxon>
        <taxon>NPAAA clade</taxon>
        <taxon>indigoferoid/millettioid clade</taxon>
        <taxon>Phaseoleae</taxon>
        <taxon>Glycine</taxon>
        <taxon>Glycine subgen. Soja</taxon>
    </lineage>
</organism>